<keyword evidence="1" id="KW-0472">Membrane</keyword>
<dbReference type="AlphaFoldDB" id="A0A0A8Y9X9"/>
<sequence length="27" mass="3253">MICVQHLYSLFSVLLSICVSWFKLFQF</sequence>
<keyword evidence="1" id="KW-0812">Transmembrane</keyword>
<proteinExistence type="predicted"/>
<feature type="transmembrane region" description="Helical" evidence="1">
    <location>
        <begin position="6"/>
        <end position="25"/>
    </location>
</feature>
<keyword evidence="1" id="KW-1133">Transmembrane helix</keyword>
<reference evidence="2" key="2">
    <citation type="journal article" date="2015" name="Data Brief">
        <title>Shoot transcriptome of the giant reed, Arundo donax.</title>
        <authorList>
            <person name="Barrero R.A."/>
            <person name="Guerrero F.D."/>
            <person name="Moolhuijzen P."/>
            <person name="Goolsby J.A."/>
            <person name="Tidwell J."/>
            <person name="Bellgard S.E."/>
            <person name="Bellgard M.I."/>
        </authorList>
    </citation>
    <scope>NUCLEOTIDE SEQUENCE</scope>
    <source>
        <tissue evidence="2">Shoot tissue taken approximately 20 cm above the soil surface</tissue>
    </source>
</reference>
<reference evidence="2" key="1">
    <citation type="submission" date="2014-09" db="EMBL/GenBank/DDBJ databases">
        <authorList>
            <person name="Magalhaes I.L.F."/>
            <person name="Oliveira U."/>
            <person name="Santos F.R."/>
            <person name="Vidigal T.H.D.A."/>
            <person name="Brescovit A.D."/>
            <person name="Santos A.J."/>
        </authorList>
    </citation>
    <scope>NUCLEOTIDE SEQUENCE</scope>
    <source>
        <tissue evidence="2">Shoot tissue taken approximately 20 cm above the soil surface</tissue>
    </source>
</reference>
<accession>A0A0A8Y9X9</accession>
<name>A0A0A8Y9X9_ARUDO</name>
<evidence type="ECO:0000313" key="2">
    <source>
        <dbReference type="EMBL" id="JAD22679.1"/>
    </source>
</evidence>
<evidence type="ECO:0000256" key="1">
    <source>
        <dbReference type="SAM" id="Phobius"/>
    </source>
</evidence>
<organism evidence="2">
    <name type="scientific">Arundo donax</name>
    <name type="common">Giant reed</name>
    <name type="synonym">Donax arundinaceus</name>
    <dbReference type="NCBI Taxonomy" id="35708"/>
    <lineage>
        <taxon>Eukaryota</taxon>
        <taxon>Viridiplantae</taxon>
        <taxon>Streptophyta</taxon>
        <taxon>Embryophyta</taxon>
        <taxon>Tracheophyta</taxon>
        <taxon>Spermatophyta</taxon>
        <taxon>Magnoliopsida</taxon>
        <taxon>Liliopsida</taxon>
        <taxon>Poales</taxon>
        <taxon>Poaceae</taxon>
        <taxon>PACMAD clade</taxon>
        <taxon>Arundinoideae</taxon>
        <taxon>Arundineae</taxon>
        <taxon>Arundo</taxon>
    </lineage>
</organism>
<dbReference type="EMBL" id="GBRH01275216">
    <property type="protein sequence ID" value="JAD22679.1"/>
    <property type="molecule type" value="Transcribed_RNA"/>
</dbReference>
<protein>
    <submittedName>
        <fullName evidence="2">Uncharacterized protein</fullName>
    </submittedName>
</protein>